<dbReference type="Pfam" id="PF07885">
    <property type="entry name" value="Ion_trans_2"/>
    <property type="match status" value="1"/>
</dbReference>
<feature type="domain" description="Potassium channel" evidence="2">
    <location>
        <begin position="410"/>
        <end position="477"/>
    </location>
</feature>
<feature type="transmembrane region" description="Helical" evidence="1">
    <location>
        <begin position="384"/>
        <end position="404"/>
    </location>
</feature>
<accession>A0A6B1IP49</accession>
<evidence type="ECO:0000259" key="2">
    <source>
        <dbReference type="Pfam" id="PF07885"/>
    </source>
</evidence>
<gene>
    <name evidence="3" type="ORF">GLW30_15110</name>
</gene>
<dbReference type="Proteomes" id="UP000452321">
    <property type="component" value="Unassembled WGS sequence"/>
</dbReference>
<dbReference type="EMBL" id="WMFC01000030">
    <property type="protein sequence ID" value="MYL69050.1"/>
    <property type="molecule type" value="Genomic_DNA"/>
</dbReference>
<reference evidence="3 4" key="1">
    <citation type="submission" date="2019-11" db="EMBL/GenBank/DDBJ databases">
        <title>Genome sequences of 17 halophilic strains isolated from different environments.</title>
        <authorList>
            <person name="Furrow R.E."/>
        </authorList>
    </citation>
    <scope>NUCLEOTIDE SEQUENCE [LARGE SCALE GENOMIC DNA]</scope>
    <source>
        <strain evidence="3 4">22502_06_Cabo</strain>
    </source>
</reference>
<sequence>MESDSCQCRVDISNCMPRRELELGEVWECPHDPVDGEYLCMFHLPIKKKRERGITPENVKERLIHKIHNGSEKERKFLSGDFSFIDIDYTRFRGTNTVEPIEFSGSHIEGLQIRYSEFHQPVLFNQCTINWINLSQCEFNYNLRFTDCEFANGFESEYQSEVYMDHIDSGRITFAGAEIYGDIYLHHSDIEHITYTRADIHESIRFLAVDFGNFDRYPVDEEFHDTSIYFENCTIDTGRLGVPEDGSWNYVIYESTLGDISFEYFRDDDNLFNYVDIEDTSFDGFNMSDYRAHLDPHWKIHGSDQMKSRYESTYHRAKQGAKQQGDTTAISGFFINEMRCRRDRYNKTASNASSYISRMWWKYKEYSNTIYDVGAEYGENPKRILGMSILYILIFAMLFPLVGFKNNQSGLVYRYSLDGNIANIWDSIYFSVVTFTTLGHGDYQPIGFWSQLLTGIESFGGVVLTAFLVFVLGRKVSR</sequence>
<keyword evidence="1" id="KW-0472">Membrane</keyword>
<evidence type="ECO:0000256" key="1">
    <source>
        <dbReference type="SAM" id="Phobius"/>
    </source>
</evidence>
<dbReference type="AlphaFoldDB" id="A0A6B1IP49"/>
<feature type="transmembrane region" description="Helical" evidence="1">
    <location>
        <begin position="448"/>
        <end position="472"/>
    </location>
</feature>
<dbReference type="SUPFAM" id="SSF81324">
    <property type="entry name" value="Voltage-gated potassium channels"/>
    <property type="match status" value="1"/>
</dbReference>
<organism evidence="3 4">
    <name type="scientific">Halorubrum distributum</name>
    <dbReference type="NCBI Taxonomy" id="29283"/>
    <lineage>
        <taxon>Archaea</taxon>
        <taxon>Methanobacteriati</taxon>
        <taxon>Methanobacteriota</taxon>
        <taxon>Stenosarchaea group</taxon>
        <taxon>Halobacteria</taxon>
        <taxon>Halobacteriales</taxon>
        <taxon>Haloferacaceae</taxon>
        <taxon>Halorubrum</taxon>
        <taxon>Halorubrum distributum group</taxon>
    </lineage>
</organism>
<evidence type="ECO:0000313" key="4">
    <source>
        <dbReference type="Proteomes" id="UP000452321"/>
    </source>
</evidence>
<name>A0A6B1IP49_9EURY</name>
<dbReference type="InterPro" id="IPR013099">
    <property type="entry name" value="K_chnl_dom"/>
</dbReference>
<dbReference type="Gene3D" id="1.10.287.70">
    <property type="match status" value="1"/>
</dbReference>
<evidence type="ECO:0000313" key="3">
    <source>
        <dbReference type="EMBL" id="MYL69050.1"/>
    </source>
</evidence>
<comment type="caution">
    <text evidence="3">The sequence shown here is derived from an EMBL/GenBank/DDBJ whole genome shotgun (WGS) entry which is preliminary data.</text>
</comment>
<dbReference type="Gene3D" id="2.160.20.80">
    <property type="entry name" value="E3 ubiquitin-protein ligase SopA"/>
    <property type="match status" value="1"/>
</dbReference>
<proteinExistence type="predicted"/>
<protein>
    <recommendedName>
        <fullName evidence="2">Potassium channel domain-containing protein</fullName>
    </recommendedName>
</protein>
<keyword evidence="1" id="KW-1133">Transmembrane helix</keyword>
<keyword evidence="1" id="KW-0812">Transmembrane</keyword>